<comment type="caution">
    <text evidence="11">The sequence shown here is derived from an EMBL/GenBank/DDBJ whole genome shotgun (WGS) entry which is preliminary data.</text>
</comment>
<dbReference type="SUPFAM" id="SSF82861">
    <property type="entry name" value="Mechanosensitive channel protein MscS (YggB), transmembrane region"/>
    <property type="match status" value="1"/>
</dbReference>
<dbReference type="SUPFAM" id="SSF82689">
    <property type="entry name" value="Mechanosensitive channel protein MscS (YggB), C-terminal domain"/>
    <property type="match status" value="1"/>
</dbReference>
<dbReference type="PANTHER" id="PTHR30221:SF1">
    <property type="entry name" value="SMALL-CONDUCTANCE MECHANOSENSITIVE CHANNEL"/>
    <property type="match status" value="1"/>
</dbReference>
<dbReference type="InterPro" id="IPR006685">
    <property type="entry name" value="MscS_channel_2nd"/>
</dbReference>
<dbReference type="InterPro" id="IPR049278">
    <property type="entry name" value="MS_channel_C"/>
</dbReference>
<dbReference type="Gene3D" id="2.30.30.60">
    <property type="match status" value="1"/>
</dbReference>
<dbReference type="SUPFAM" id="SSF50182">
    <property type="entry name" value="Sm-like ribonucleoproteins"/>
    <property type="match status" value="1"/>
</dbReference>
<reference evidence="11" key="1">
    <citation type="submission" date="2023-06" db="EMBL/GenBank/DDBJ databases">
        <title>Robiginitalea aurantiacus sp. nov. and Algoriphagus sediminis sp. nov., isolated from coastal sediment.</title>
        <authorList>
            <person name="Zhou Z.Y."/>
            <person name="An J."/>
            <person name="Jia Y.W."/>
            <person name="Du Z.J."/>
        </authorList>
    </citation>
    <scope>NUCLEOTIDE SEQUENCE</scope>
    <source>
        <strain evidence="11">C2-7</strain>
    </source>
</reference>
<sequence>MESVIDLDWSGIVSWLQTLGISLAILLVFYFLAAFLQRHLRARLVARMEDDLLANFLSMIFRLIIILIGFMVVFRFVGLTGVVSGLLAGAGISAFVIGFALKDIGENFLAGILLAFKRPFKVGDIIEINGIRGSVVSLNLRDTHIKTGDGMDVFIPNAQIINNPLTNLTIDGFLRYDFVIGLDYGSDYRKAMSIILETAKNVPGALKNRRKANVWISDLSASTLNLQVTFWVDTLDDGPGDMEIKTNLIIEVLNALSQAGFNLPGNIMELKNYQDNPLKTS</sequence>
<evidence type="ECO:0000259" key="10">
    <source>
        <dbReference type="Pfam" id="PF21088"/>
    </source>
</evidence>
<dbReference type="InterPro" id="IPR006686">
    <property type="entry name" value="MscS_channel_CS"/>
</dbReference>
<feature type="domain" description="Mechanosensitive ion channel transmembrane helices 2/3" evidence="10">
    <location>
        <begin position="60"/>
        <end position="102"/>
    </location>
</feature>
<dbReference type="Pfam" id="PF21088">
    <property type="entry name" value="MS_channel_1st"/>
    <property type="match status" value="1"/>
</dbReference>
<dbReference type="EMBL" id="JAUEPH010000003">
    <property type="protein sequence ID" value="MDN3203971.1"/>
    <property type="molecule type" value="Genomic_DNA"/>
</dbReference>
<dbReference type="InterPro" id="IPR045275">
    <property type="entry name" value="MscS_archaea/bacteria_type"/>
</dbReference>
<dbReference type="PROSITE" id="PS01246">
    <property type="entry name" value="UPF0003"/>
    <property type="match status" value="1"/>
</dbReference>
<accession>A0ABT7YBT0</accession>
<comment type="subcellular location">
    <subcellularLocation>
        <location evidence="1">Cell membrane</location>
        <topology evidence="1">Multi-pass membrane protein</topology>
    </subcellularLocation>
</comment>
<keyword evidence="3" id="KW-1003">Cell membrane</keyword>
<evidence type="ECO:0000256" key="5">
    <source>
        <dbReference type="ARBA" id="ARBA00022989"/>
    </source>
</evidence>
<dbReference type="InterPro" id="IPR049142">
    <property type="entry name" value="MS_channel_1st"/>
</dbReference>
<organism evidence="11 12">
    <name type="scientific">Algoriphagus sediminis</name>
    <dbReference type="NCBI Taxonomy" id="3057113"/>
    <lineage>
        <taxon>Bacteria</taxon>
        <taxon>Pseudomonadati</taxon>
        <taxon>Bacteroidota</taxon>
        <taxon>Cytophagia</taxon>
        <taxon>Cytophagales</taxon>
        <taxon>Cyclobacteriaceae</taxon>
        <taxon>Algoriphagus</taxon>
    </lineage>
</organism>
<evidence type="ECO:0000313" key="12">
    <source>
        <dbReference type="Proteomes" id="UP001171916"/>
    </source>
</evidence>
<dbReference type="Pfam" id="PF21082">
    <property type="entry name" value="MS_channel_3rd"/>
    <property type="match status" value="1"/>
</dbReference>
<feature type="domain" description="Mechanosensitive ion channel MscS" evidence="8">
    <location>
        <begin position="106"/>
        <end position="169"/>
    </location>
</feature>
<keyword evidence="12" id="KW-1185">Reference proteome</keyword>
<dbReference type="RefSeq" id="WP_289999527.1">
    <property type="nucleotide sequence ID" value="NZ_JAUEPH010000003.1"/>
</dbReference>
<evidence type="ECO:0000256" key="6">
    <source>
        <dbReference type="ARBA" id="ARBA00023136"/>
    </source>
</evidence>
<evidence type="ECO:0000256" key="7">
    <source>
        <dbReference type="SAM" id="Phobius"/>
    </source>
</evidence>
<evidence type="ECO:0000256" key="3">
    <source>
        <dbReference type="ARBA" id="ARBA00022475"/>
    </source>
</evidence>
<evidence type="ECO:0000256" key="4">
    <source>
        <dbReference type="ARBA" id="ARBA00022692"/>
    </source>
</evidence>
<comment type="similarity">
    <text evidence="2">Belongs to the MscS (TC 1.A.23) family.</text>
</comment>
<keyword evidence="6 7" id="KW-0472">Membrane</keyword>
<keyword evidence="4 7" id="KW-0812">Transmembrane</keyword>
<dbReference type="PANTHER" id="PTHR30221">
    <property type="entry name" value="SMALL-CONDUCTANCE MECHANOSENSITIVE CHANNEL"/>
    <property type="match status" value="1"/>
</dbReference>
<feature type="transmembrane region" description="Helical" evidence="7">
    <location>
        <begin position="82"/>
        <end position="101"/>
    </location>
</feature>
<gene>
    <name evidence="11" type="ORF">QVH07_07415</name>
</gene>
<evidence type="ECO:0000259" key="9">
    <source>
        <dbReference type="Pfam" id="PF21082"/>
    </source>
</evidence>
<evidence type="ECO:0000313" key="11">
    <source>
        <dbReference type="EMBL" id="MDN3203971.1"/>
    </source>
</evidence>
<dbReference type="Pfam" id="PF00924">
    <property type="entry name" value="MS_channel_2nd"/>
    <property type="match status" value="1"/>
</dbReference>
<evidence type="ECO:0000256" key="1">
    <source>
        <dbReference type="ARBA" id="ARBA00004651"/>
    </source>
</evidence>
<protein>
    <submittedName>
        <fullName evidence="11">Mechanosensitive ion channel</fullName>
    </submittedName>
</protein>
<proteinExistence type="inferred from homology"/>
<keyword evidence="5 7" id="KW-1133">Transmembrane helix</keyword>
<dbReference type="InterPro" id="IPR023408">
    <property type="entry name" value="MscS_beta-dom_sf"/>
</dbReference>
<dbReference type="Gene3D" id="3.30.70.100">
    <property type="match status" value="1"/>
</dbReference>
<feature type="transmembrane region" description="Helical" evidence="7">
    <location>
        <begin position="56"/>
        <end position="76"/>
    </location>
</feature>
<dbReference type="InterPro" id="IPR010920">
    <property type="entry name" value="LSM_dom_sf"/>
</dbReference>
<dbReference type="Gene3D" id="1.10.287.1260">
    <property type="match status" value="1"/>
</dbReference>
<evidence type="ECO:0000259" key="8">
    <source>
        <dbReference type="Pfam" id="PF00924"/>
    </source>
</evidence>
<dbReference type="Proteomes" id="UP001171916">
    <property type="component" value="Unassembled WGS sequence"/>
</dbReference>
<dbReference type="InterPro" id="IPR011066">
    <property type="entry name" value="MscS_channel_C_sf"/>
</dbReference>
<evidence type="ECO:0000256" key="2">
    <source>
        <dbReference type="ARBA" id="ARBA00008017"/>
    </source>
</evidence>
<dbReference type="InterPro" id="IPR011014">
    <property type="entry name" value="MscS_channel_TM-2"/>
</dbReference>
<feature type="domain" description="Mechanosensitive ion channel MscS C-terminal" evidence="9">
    <location>
        <begin position="178"/>
        <end position="260"/>
    </location>
</feature>
<feature type="transmembrane region" description="Helical" evidence="7">
    <location>
        <begin position="12"/>
        <end position="36"/>
    </location>
</feature>
<name>A0ABT7YBT0_9BACT</name>